<keyword evidence="2" id="KW-1185">Reference proteome</keyword>
<protein>
    <submittedName>
        <fullName evidence="1">Uncharacterized protein</fullName>
    </submittedName>
</protein>
<evidence type="ECO:0000313" key="2">
    <source>
        <dbReference type="Proteomes" id="UP000593567"/>
    </source>
</evidence>
<evidence type="ECO:0000313" key="1">
    <source>
        <dbReference type="EMBL" id="KAF6018005.1"/>
    </source>
</evidence>
<name>A0A7J7IW17_BUGNE</name>
<proteinExistence type="predicted"/>
<accession>A0A7J7IW17</accession>
<comment type="caution">
    <text evidence="1">The sequence shown here is derived from an EMBL/GenBank/DDBJ whole genome shotgun (WGS) entry which is preliminary data.</text>
</comment>
<dbReference type="Proteomes" id="UP000593567">
    <property type="component" value="Unassembled WGS sequence"/>
</dbReference>
<sequence>MFFSTNHHNLITAFIVVIPVRTLDSNVQKEKRHLSIFKKNEIFLPLDSSSIKVLVIKLSKRKTNFVHGFKAGFETHPKATKTYVQSSQKKNNLCPVM</sequence>
<reference evidence="1" key="1">
    <citation type="submission" date="2020-06" db="EMBL/GenBank/DDBJ databases">
        <title>Draft genome of Bugula neritina, a colonial animal packing powerful symbionts and potential medicines.</title>
        <authorList>
            <person name="Rayko M."/>
        </authorList>
    </citation>
    <scope>NUCLEOTIDE SEQUENCE [LARGE SCALE GENOMIC DNA]</scope>
    <source>
        <strain evidence="1">Kwan_BN1</strain>
    </source>
</reference>
<dbReference type="EMBL" id="VXIV02003347">
    <property type="protein sequence ID" value="KAF6018005.1"/>
    <property type="molecule type" value="Genomic_DNA"/>
</dbReference>
<dbReference type="AlphaFoldDB" id="A0A7J7IW17"/>
<organism evidence="1 2">
    <name type="scientific">Bugula neritina</name>
    <name type="common">Brown bryozoan</name>
    <name type="synonym">Sertularia neritina</name>
    <dbReference type="NCBI Taxonomy" id="10212"/>
    <lineage>
        <taxon>Eukaryota</taxon>
        <taxon>Metazoa</taxon>
        <taxon>Spiralia</taxon>
        <taxon>Lophotrochozoa</taxon>
        <taxon>Bryozoa</taxon>
        <taxon>Gymnolaemata</taxon>
        <taxon>Cheilostomatida</taxon>
        <taxon>Flustrina</taxon>
        <taxon>Buguloidea</taxon>
        <taxon>Bugulidae</taxon>
        <taxon>Bugula</taxon>
    </lineage>
</organism>
<gene>
    <name evidence="1" type="ORF">EB796_023686</name>
</gene>